<keyword evidence="6" id="KW-0413">Isomerase</keyword>
<keyword evidence="4" id="KW-0472">Membrane</keyword>
<dbReference type="EMBL" id="CP000804">
    <property type="protein sequence ID" value="ABU57940.1"/>
    <property type="molecule type" value="Genomic_DNA"/>
</dbReference>
<dbReference type="Proteomes" id="UP000000263">
    <property type="component" value="Chromosome"/>
</dbReference>
<dbReference type="eggNOG" id="COG1609">
    <property type="taxonomic scope" value="Bacteria"/>
</dbReference>
<feature type="domain" description="HTH lacI-type" evidence="5">
    <location>
        <begin position="11"/>
        <end position="65"/>
    </location>
</feature>
<evidence type="ECO:0000256" key="4">
    <source>
        <dbReference type="SAM" id="Phobius"/>
    </source>
</evidence>
<dbReference type="HOGENOM" id="CLU_037628_6_1_0"/>
<dbReference type="Gene3D" id="3.40.50.2300">
    <property type="match status" value="2"/>
</dbReference>
<dbReference type="SUPFAM" id="SSF53822">
    <property type="entry name" value="Periplasmic binding protein-like I"/>
    <property type="match status" value="1"/>
</dbReference>
<dbReference type="Pfam" id="PF00356">
    <property type="entry name" value="LacI"/>
    <property type="match status" value="1"/>
</dbReference>
<keyword evidence="7" id="KW-1185">Reference proteome</keyword>
<dbReference type="CDD" id="cd01392">
    <property type="entry name" value="HTH_LacI"/>
    <property type="match status" value="1"/>
</dbReference>
<dbReference type="Gene3D" id="1.10.260.40">
    <property type="entry name" value="lambda repressor-like DNA-binding domains"/>
    <property type="match status" value="1"/>
</dbReference>
<evidence type="ECO:0000313" key="7">
    <source>
        <dbReference type="Proteomes" id="UP000000263"/>
    </source>
</evidence>
<dbReference type="CDD" id="cd06279">
    <property type="entry name" value="PBP1_LacI-like"/>
    <property type="match status" value="1"/>
</dbReference>
<keyword evidence="4" id="KW-0812">Transmembrane</keyword>
<protein>
    <submittedName>
        <fullName evidence="6">Transcriptional regulator, LacI family</fullName>
        <ecNumber evidence="6">5.1.1.1</ecNumber>
    </submittedName>
</protein>
<dbReference type="RefSeq" id="WP_012120365.1">
    <property type="nucleotide sequence ID" value="NC_009767.1"/>
</dbReference>
<dbReference type="PROSITE" id="PS50932">
    <property type="entry name" value="HTH_LACI_2"/>
    <property type="match status" value="1"/>
</dbReference>
<dbReference type="GO" id="GO:0003700">
    <property type="term" value="F:DNA-binding transcription factor activity"/>
    <property type="evidence" value="ECO:0007669"/>
    <property type="project" value="TreeGrafter"/>
</dbReference>
<evidence type="ECO:0000259" key="5">
    <source>
        <dbReference type="PROSITE" id="PS50932"/>
    </source>
</evidence>
<dbReference type="InterPro" id="IPR010982">
    <property type="entry name" value="Lambda_DNA-bd_dom_sf"/>
</dbReference>
<dbReference type="PANTHER" id="PTHR30146">
    <property type="entry name" value="LACI-RELATED TRANSCRIPTIONAL REPRESSOR"/>
    <property type="match status" value="1"/>
</dbReference>
<accession>A7NKC0</accession>
<evidence type="ECO:0000256" key="2">
    <source>
        <dbReference type="ARBA" id="ARBA00023125"/>
    </source>
</evidence>
<dbReference type="PANTHER" id="PTHR30146:SF138">
    <property type="entry name" value="TRANSCRIPTIONAL REGULATORY PROTEIN"/>
    <property type="match status" value="1"/>
</dbReference>
<dbReference type="STRING" id="383372.Rcas_1849"/>
<dbReference type="InterPro" id="IPR046335">
    <property type="entry name" value="LacI/GalR-like_sensor"/>
</dbReference>
<proteinExistence type="predicted"/>
<dbReference type="EC" id="5.1.1.1" evidence="6"/>
<dbReference type="GO" id="GO:0008784">
    <property type="term" value="F:alanine racemase activity"/>
    <property type="evidence" value="ECO:0007669"/>
    <property type="project" value="UniProtKB-EC"/>
</dbReference>
<dbReference type="InterPro" id="IPR000843">
    <property type="entry name" value="HTH_LacI"/>
</dbReference>
<evidence type="ECO:0000256" key="3">
    <source>
        <dbReference type="ARBA" id="ARBA00023163"/>
    </source>
</evidence>
<sequence length="358" mass="38642">MSAKRTTQRKVTISQIAKEAGVSKTAVSFAFNDPSQLSPATVNHIRAIAERLGYSPDPIARSMTTRRTNALGVLLPQDIAATMANPFFPLFLRGVGAVCGTTGMTLMLVPPLWGSMLKAIPHATVDGFVVVGLEIDRGEVQQLRRRHVPFVMVDGDAPNDVPSININDRQGACEAMTHVLSLGHRRIAIVCLESWHHRYEEFTGTLAARFAGYRDGLAAYGRSIDDPDIQVIATPTSRAGGVEAFMRLWQSDIPPTAIVAMSDITALGILEAAQAHGVHVPEELSIVGFDDLPEAERTIPPLTTVHQPIEEKGRLAAEMLVAALDDEDSEPIHHVLPTELIVRGSTCAPVCANLIEST</sequence>
<dbReference type="Pfam" id="PF13377">
    <property type="entry name" value="Peripla_BP_3"/>
    <property type="match status" value="1"/>
</dbReference>
<keyword evidence="4" id="KW-1133">Transmembrane helix</keyword>
<keyword evidence="3" id="KW-0804">Transcription</keyword>
<name>A7NKC0_ROSCS</name>
<dbReference type="SMART" id="SM00354">
    <property type="entry name" value="HTH_LACI"/>
    <property type="match status" value="1"/>
</dbReference>
<dbReference type="InterPro" id="IPR028082">
    <property type="entry name" value="Peripla_BP_I"/>
</dbReference>
<dbReference type="SUPFAM" id="SSF47413">
    <property type="entry name" value="lambda repressor-like DNA-binding domains"/>
    <property type="match status" value="1"/>
</dbReference>
<feature type="transmembrane region" description="Helical" evidence="4">
    <location>
        <begin position="90"/>
        <end position="113"/>
    </location>
</feature>
<keyword evidence="1" id="KW-0805">Transcription regulation</keyword>
<evidence type="ECO:0000313" key="6">
    <source>
        <dbReference type="EMBL" id="ABU57940.1"/>
    </source>
</evidence>
<dbReference type="AlphaFoldDB" id="A7NKC0"/>
<dbReference type="GO" id="GO:0000976">
    <property type="term" value="F:transcription cis-regulatory region binding"/>
    <property type="evidence" value="ECO:0007669"/>
    <property type="project" value="TreeGrafter"/>
</dbReference>
<dbReference type="KEGG" id="rca:Rcas_1849"/>
<gene>
    <name evidence="6" type="ordered locus">Rcas_1849</name>
</gene>
<reference evidence="6 7" key="1">
    <citation type="submission" date="2007-08" db="EMBL/GenBank/DDBJ databases">
        <title>Complete sequence of Roseiflexus castenholzii DSM 13941.</title>
        <authorList>
            <consortium name="US DOE Joint Genome Institute"/>
            <person name="Copeland A."/>
            <person name="Lucas S."/>
            <person name="Lapidus A."/>
            <person name="Barry K."/>
            <person name="Glavina del Rio T."/>
            <person name="Dalin E."/>
            <person name="Tice H."/>
            <person name="Pitluck S."/>
            <person name="Thompson L.S."/>
            <person name="Brettin T."/>
            <person name="Bruce D."/>
            <person name="Detter J.C."/>
            <person name="Han C."/>
            <person name="Tapia R."/>
            <person name="Schmutz J."/>
            <person name="Larimer F."/>
            <person name="Land M."/>
            <person name="Hauser L."/>
            <person name="Kyrpides N."/>
            <person name="Mikhailova N."/>
            <person name="Bryant D.A."/>
            <person name="Hanada S."/>
            <person name="Tsukatani Y."/>
            <person name="Richardson P."/>
        </authorList>
    </citation>
    <scope>NUCLEOTIDE SEQUENCE [LARGE SCALE GENOMIC DNA]</scope>
    <source>
        <strain evidence="7">DSM 13941 / HLO8</strain>
    </source>
</reference>
<dbReference type="OrthoDB" id="59108at2"/>
<evidence type="ECO:0000256" key="1">
    <source>
        <dbReference type="ARBA" id="ARBA00023015"/>
    </source>
</evidence>
<organism evidence="6 7">
    <name type="scientific">Roseiflexus castenholzii (strain DSM 13941 / HLO8)</name>
    <dbReference type="NCBI Taxonomy" id="383372"/>
    <lineage>
        <taxon>Bacteria</taxon>
        <taxon>Bacillati</taxon>
        <taxon>Chloroflexota</taxon>
        <taxon>Chloroflexia</taxon>
        <taxon>Chloroflexales</taxon>
        <taxon>Roseiflexineae</taxon>
        <taxon>Roseiflexaceae</taxon>
        <taxon>Roseiflexus</taxon>
    </lineage>
</organism>
<keyword evidence="2" id="KW-0238">DNA-binding</keyword>